<dbReference type="InterPro" id="IPR001245">
    <property type="entry name" value="Ser-Thr/Tyr_kinase_cat_dom"/>
</dbReference>
<dbReference type="InterPro" id="IPR000719">
    <property type="entry name" value="Prot_kinase_dom"/>
</dbReference>
<evidence type="ECO:0000259" key="5">
    <source>
        <dbReference type="PROSITE" id="PS50011"/>
    </source>
</evidence>
<dbReference type="Pfam" id="PF07714">
    <property type="entry name" value="PK_Tyr_Ser-Thr"/>
    <property type="match status" value="1"/>
</dbReference>
<accession>B8A0A4</accession>
<evidence type="ECO:0000256" key="4">
    <source>
        <dbReference type="ARBA" id="ARBA00022840"/>
    </source>
</evidence>
<dbReference type="PANTHER" id="PTHR47973">
    <property type="entry name" value="CYSTEINE-RICH RECEPTOR-LIKE PROTEIN KINASE 3"/>
    <property type="match status" value="1"/>
</dbReference>
<dbReference type="EMBL" id="BT054996">
    <property type="protein sequence ID" value="ACL53603.1"/>
    <property type="molecule type" value="mRNA"/>
</dbReference>
<proteinExistence type="evidence at transcript level"/>
<dbReference type="Gene3D" id="1.10.510.10">
    <property type="entry name" value="Transferase(Phosphotransferase) domain 1"/>
    <property type="match status" value="1"/>
</dbReference>
<dbReference type="InterPro" id="IPR052059">
    <property type="entry name" value="CR_Ser/Thr_kinase"/>
</dbReference>
<sequence>MARLFPEAGDGHSRVHTRVAGTNGYMAPEYLMHGDLSTKADVFSFGVVVLEIVSGRKNSAFIPPPDAEADSLLEYAWRLYKKGRSLELLDHAVKSSAVPEQVELCVRIGLLCVQADPRLRPDMKRGNHPVQEAEHARGADASGGARVAVPAEAPRPARHALLCWVIVRHQLAVYVRNIGRVSVSVSVGLQRHDDVEHPHHEEPRLALAPRRTRVGVTGRAPTVYICQFFPVFFSLVLIPIRVVNGIAE</sequence>
<keyword evidence="4" id="KW-0067">ATP-binding</keyword>
<dbReference type="InterPro" id="IPR011009">
    <property type="entry name" value="Kinase-like_dom_sf"/>
</dbReference>
<keyword evidence="3" id="KW-0418">Kinase</keyword>
<evidence type="ECO:0000256" key="1">
    <source>
        <dbReference type="ARBA" id="ARBA00022679"/>
    </source>
</evidence>
<reference evidence="6" key="1">
    <citation type="journal article" date="2009" name="PLoS Genet.">
        <title>Sequencing, mapping, and analysis of 27,455 maize full-length cDNAs.</title>
        <authorList>
            <person name="Soderlund C."/>
            <person name="Descour A."/>
            <person name="Kudrna D."/>
            <person name="Bomhoff M."/>
            <person name="Boyd L."/>
            <person name="Currie J."/>
            <person name="Angelova A."/>
            <person name="Collura K."/>
            <person name="Wissotski M."/>
            <person name="Ashley E."/>
            <person name="Morrow D."/>
            <person name="Fernandes J."/>
            <person name="Walbot V."/>
            <person name="Yu Y."/>
        </authorList>
    </citation>
    <scope>NUCLEOTIDE SEQUENCE</scope>
    <source>
        <strain evidence="6">B73</strain>
    </source>
</reference>
<evidence type="ECO:0000313" key="6">
    <source>
        <dbReference type="EMBL" id="ACL53603.1"/>
    </source>
</evidence>
<dbReference type="PROSITE" id="PS50011">
    <property type="entry name" value="PROTEIN_KINASE_DOM"/>
    <property type="match status" value="1"/>
</dbReference>
<dbReference type="AlphaFoldDB" id="B8A0A4"/>
<evidence type="ECO:0000256" key="3">
    <source>
        <dbReference type="ARBA" id="ARBA00022777"/>
    </source>
</evidence>
<dbReference type="GO" id="GO:0005524">
    <property type="term" value="F:ATP binding"/>
    <property type="evidence" value="ECO:0007669"/>
    <property type="project" value="UniProtKB-KW"/>
</dbReference>
<protein>
    <recommendedName>
        <fullName evidence="5">Protein kinase domain-containing protein</fullName>
    </recommendedName>
</protein>
<dbReference type="GO" id="GO:0004672">
    <property type="term" value="F:protein kinase activity"/>
    <property type="evidence" value="ECO:0007669"/>
    <property type="project" value="InterPro"/>
</dbReference>
<keyword evidence="2" id="KW-0547">Nucleotide-binding</keyword>
<evidence type="ECO:0000256" key="2">
    <source>
        <dbReference type="ARBA" id="ARBA00022741"/>
    </source>
</evidence>
<organism evidence="6">
    <name type="scientific">Zea mays</name>
    <name type="common">Maize</name>
    <dbReference type="NCBI Taxonomy" id="4577"/>
    <lineage>
        <taxon>Eukaryota</taxon>
        <taxon>Viridiplantae</taxon>
        <taxon>Streptophyta</taxon>
        <taxon>Embryophyta</taxon>
        <taxon>Tracheophyta</taxon>
        <taxon>Spermatophyta</taxon>
        <taxon>Magnoliopsida</taxon>
        <taxon>Liliopsida</taxon>
        <taxon>Poales</taxon>
        <taxon>Poaceae</taxon>
        <taxon>PACMAD clade</taxon>
        <taxon>Panicoideae</taxon>
        <taxon>Andropogonodae</taxon>
        <taxon>Andropogoneae</taxon>
        <taxon>Tripsacinae</taxon>
        <taxon>Zea</taxon>
    </lineage>
</organism>
<name>B8A0A4_MAIZE</name>
<keyword evidence="1" id="KW-0808">Transferase</keyword>
<feature type="domain" description="Protein kinase" evidence="5">
    <location>
        <begin position="1"/>
        <end position="131"/>
    </location>
</feature>
<dbReference type="SUPFAM" id="SSF56112">
    <property type="entry name" value="Protein kinase-like (PK-like)"/>
    <property type="match status" value="1"/>
</dbReference>